<evidence type="ECO:0000256" key="6">
    <source>
        <dbReference type="ARBA" id="ARBA00023136"/>
    </source>
</evidence>
<name>A0A1B1NGR3_9MICO</name>
<keyword evidence="10" id="KW-1185">Reference proteome</keyword>
<keyword evidence="4 7" id="KW-0812">Transmembrane</keyword>
<comment type="subcellular location">
    <subcellularLocation>
        <location evidence="1 7">Cell membrane</location>
        <topology evidence="1 7">Multi-pass membrane protein</topology>
    </subcellularLocation>
</comment>
<gene>
    <name evidence="9" type="ORF">SGUI_3216</name>
</gene>
<dbReference type="InterPro" id="IPR000515">
    <property type="entry name" value="MetI-like"/>
</dbReference>
<proteinExistence type="inferred from homology"/>
<evidence type="ECO:0000256" key="4">
    <source>
        <dbReference type="ARBA" id="ARBA00022692"/>
    </source>
</evidence>
<dbReference type="GO" id="GO:0005886">
    <property type="term" value="C:plasma membrane"/>
    <property type="evidence" value="ECO:0007669"/>
    <property type="project" value="UniProtKB-SubCell"/>
</dbReference>
<dbReference type="PATRIC" id="fig|1758689.4.peg.3357"/>
<evidence type="ECO:0000313" key="10">
    <source>
        <dbReference type="Proteomes" id="UP000092482"/>
    </source>
</evidence>
<dbReference type="PANTHER" id="PTHR43386">
    <property type="entry name" value="OLIGOPEPTIDE TRANSPORT SYSTEM PERMEASE PROTEIN APPC"/>
    <property type="match status" value="1"/>
</dbReference>
<comment type="similarity">
    <text evidence="7">Belongs to the binding-protein-dependent transport system permease family.</text>
</comment>
<feature type="domain" description="ABC transmembrane type-1" evidence="8">
    <location>
        <begin position="62"/>
        <end position="252"/>
    </location>
</feature>
<keyword evidence="2 7" id="KW-0813">Transport</keyword>
<evidence type="ECO:0000256" key="3">
    <source>
        <dbReference type="ARBA" id="ARBA00022475"/>
    </source>
</evidence>
<feature type="transmembrane region" description="Helical" evidence="7">
    <location>
        <begin position="108"/>
        <end position="134"/>
    </location>
</feature>
<evidence type="ECO:0000256" key="2">
    <source>
        <dbReference type="ARBA" id="ARBA00022448"/>
    </source>
</evidence>
<evidence type="ECO:0000313" key="9">
    <source>
        <dbReference type="EMBL" id="ANS80612.1"/>
    </source>
</evidence>
<protein>
    <submittedName>
        <fullName evidence="9">Oligopeptide transport system permease protein OppC</fullName>
    </submittedName>
</protein>
<evidence type="ECO:0000256" key="1">
    <source>
        <dbReference type="ARBA" id="ARBA00004651"/>
    </source>
</evidence>
<dbReference type="PROSITE" id="PS50928">
    <property type="entry name" value="ABC_TM1"/>
    <property type="match status" value="1"/>
</dbReference>
<organism evidence="9 10">
    <name type="scientific">Serinicoccus hydrothermalis</name>
    <dbReference type="NCBI Taxonomy" id="1758689"/>
    <lineage>
        <taxon>Bacteria</taxon>
        <taxon>Bacillati</taxon>
        <taxon>Actinomycetota</taxon>
        <taxon>Actinomycetes</taxon>
        <taxon>Micrococcales</taxon>
        <taxon>Ornithinimicrobiaceae</taxon>
        <taxon>Serinicoccus</taxon>
    </lineage>
</organism>
<feature type="transmembrane region" description="Helical" evidence="7">
    <location>
        <begin position="60"/>
        <end position="87"/>
    </location>
</feature>
<dbReference type="AlphaFoldDB" id="A0A1B1NGR3"/>
<dbReference type="EMBL" id="CP014989">
    <property type="protein sequence ID" value="ANS80612.1"/>
    <property type="molecule type" value="Genomic_DNA"/>
</dbReference>
<dbReference type="Gene3D" id="1.10.3720.10">
    <property type="entry name" value="MetI-like"/>
    <property type="match status" value="1"/>
</dbReference>
<keyword evidence="3" id="KW-1003">Cell membrane</keyword>
<dbReference type="Pfam" id="PF00528">
    <property type="entry name" value="BPD_transp_1"/>
    <property type="match status" value="1"/>
</dbReference>
<evidence type="ECO:0000256" key="5">
    <source>
        <dbReference type="ARBA" id="ARBA00022989"/>
    </source>
</evidence>
<dbReference type="KEGG" id="serj:SGUI_3216"/>
<keyword evidence="6 7" id="KW-0472">Membrane</keyword>
<sequence>MGWVAAVCLLLLLLLVFDLGAGGGGADFARAYLPPSTEHPFGTDYAGRDLLERSLSGARVSLLVGLVAAAVSSVVGVVVGAAAGMTAGRGWGWLDAVLMRLVDAVNALPHLVLGIVIVALLGPSLSSVIISVALTHWTTTARIVRAELLALERAGFVEAAVGAGAGRWWVLRQHLLAHVMGRVLLASVLMVPHAIMHESALSFLGLGLPDDQASLGTIIEQSRSAVLAGHWWPAVLPGLLLVVLSLLVFAVAERLRPAGRGRA</sequence>
<dbReference type="PANTHER" id="PTHR43386:SF23">
    <property type="entry name" value="ABC TRANSPORTER"/>
    <property type="match status" value="1"/>
</dbReference>
<reference evidence="9 10" key="1">
    <citation type="submission" date="2016-03" db="EMBL/GenBank/DDBJ databases">
        <title>Shallow-sea hydrothermal system.</title>
        <authorList>
            <person name="Tang K."/>
        </authorList>
    </citation>
    <scope>NUCLEOTIDE SEQUENCE [LARGE SCALE GENOMIC DNA]</scope>
    <source>
        <strain evidence="9 10">JLT9</strain>
    </source>
</reference>
<feature type="transmembrane region" description="Helical" evidence="7">
    <location>
        <begin position="183"/>
        <end position="206"/>
    </location>
</feature>
<evidence type="ECO:0000256" key="7">
    <source>
        <dbReference type="RuleBase" id="RU363032"/>
    </source>
</evidence>
<dbReference type="CDD" id="cd06261">
    <property type="entry name" value="TM_PBP2"/>
    <property type="match status" value="1"/>
</dbReference>
<dbReference type="Proteomes" id="UP000092482">
    <property type="component" value="Chromosome"/>
</dbReference>
<keyword evidence="5 7" id="KW-1133">Transmembrane helix</keyword>
<dbReference type="GO" id="GO:0055085">
    <property type="term" value="P:transmembrane transport"/>
    <property type="evidence" value="ECO:0007669"/>
    <property type="project" value="InterPro"/>
</dbReference>
<dbReference type="SUPFAM" id="SSF161098">
    <property type="entry name" value="MetI-like"/>
    <property type="match status" value="1"/>
</dbReference>
<evidence type="ECO:0000259" key="8">
    <source>
        <dbReference type="PROSITE" id="PS50928"/>
    </source>
</evidence>
<feature type="transmembrane region" description="Helical" evidence="7">
    <location>
        <begin position="231"/>
        <end position="252"/>
    </location>
</feature>
<dbReference type="InterPro" id="IPR050366">
    <property type="entry name" value="BP-dependent_transpt_permease"/>
</dbReference>
<dbReference type="STRING" id="1758689.SGUI_3216"/>
<dbReference type="InterPro" id="IPR035906">
    <property type="entry name" value="MetI-like_sf"/>
</dbReference>
<accession>A0A1B1NGR3</accession>